<dbReference type="Proteomes" id="UP000818029">
    <property type="component" value="Chromosome D13"/>
</dbReference>
<feature type="domain" description="Tf2-1-like SH3-like" evidence="1">
    <location>
        <begin position="54"/>
        <end position="103"/>
    </location>
</feature>
<evidence type="ECO:0000313" key="3">
    <source>
        <dbReference type="RefSeq" id="XP_016704321.1"/>
    </source>
</evidence>
<dbReference type="GeneID" id="107919358"/>
<reference evidence="3" key="2">
    <citation type="submission" date="2025-08" db="UniProtKB">
        <authorList>
            <consortium name="RefSeq"/>
        </authorList>
    </citation>
    <scope>IDENTIFICATION</scope>
</reference>
<organism evidence="2 3">
    <name type="scientific">Gossypium hirsutum</name>
    <name type="common">Upland cotton</name>
    <name type="synonym">Gossypium mexicanum</name>
    <dbReference type="NCBI Taxonomy" id="3635"/>
    <lineage>
        <taxon>Eukaryota</taxon>
        <taxon>Viridiplantae</taxon>
        <taxon>Streptophyta</taxon>
        <taxon>Embryophyta</taxon>
        <taxon>Tracheophyta</taxon>
        <taxon>Spermatophyta</taxon>
        <taxon>Magnoliopsida</taxon>
        <taxon>eudicotyledons</taxon>
        <taxon>Gunneridae</taxon>
        <taxon>Pentapetalae</taxon>
        <taxon>rosids</taxon>
        <taxon>malvids</taxon>
        <taxon>Malvales</taxon>
        <taxon>Malvaceae</taxon>
        <taxon>Malvoideae</taxon>
        <taxon>Gossypium</taxon>
    </lineage>
</organism>
<gene>
    <name evidence="3" type="primary">LOC107919358</name>
</gene>
<name>A0A1U8KPB8_GOSHI</name>
<reference evidence="2" key="1">
    <citation type="journal article" date="2020" name="Nat. Genet.">
        <title>Genomic diversifications of five Gossypium allopolyploid species and their impact on cotton improvement.</title>
        <authorList>
            <person name="Chen Z.J."/>
            <person name="Sreedasyam A."/>
            <person name="Ando A."/>
            <person name="Song Q."/>
            <person name="De Santiago L.M."/>
            <person name="Hulse-Kemp A.M."/>
            <person name="Ding M."/>
            <person name="Ye W."/>
            <person name="Kirkbride R.C."/>
            <person name="Jenkins J."/>
            <person name="Plott C."/>
            <person name="Lovell J."/>
            <person name="Lin Y.M."/>
            <person name="Vaughn R."/>
            <person name="Liu B."/>
            <person name="Simpson S."/>
            <person name="Scheffler B.E."/>
            <person name="Wen L."/>
            <person name="Saski C.A."/>
            <person name="Grover C.E."/>
            <person name="Hu G."/>
            <person name="Conover J.L."/>
            <person name="Carlson J.W."/>
            <person name="Shu S."/>
            <person name="Boston L.B."/>
            <person name="Williams M."/>
            <person name="Peterson D.G."/>
            <person name="McGee K."/>
            <person name="Jones D.C."/>
            <person name="Wendel J.F."/>
            <person name="Stelly D.M."/>
            <person name="Grimwood J."/>
            <person name="Schmutz J."/>
        </authorList>
    </citation>
    <scope>NUCLEOTIDE SEQUENCE [LARGE SCALE GENOMIC DNA]</scope>
    <source>
        <strain evidence="2">cv. TM-1</strain>
    </source>
</reference>
<proteinExistence type="predicted"/>
<protein>
    <recommendedName>
        <fullName evidence="1">Tf2-1-like SH3-like domain-containing protein</fullName>
    </recommendedName>
</protein>
<dbReference type="KEGG" id="ghi:107919358"/>
<dbReference type="PANTHER" id="PTHR46148:SF44">
    <property type="entry name" value="GAG-POL POLYPROTEIN"/>
    <property type="match status" value="1"/>
</dbReference>
<accession>A0A1U8KPB8</accession>
<dbReference type="PANTHER" id="PTHR46148">
    <property type="entry name" value="CHROMO DOMAIN-CONTAINING PROTEIN"/>
    <property type="match status" value="1"/>
</dbReference>
<dbReference type="InterPro" id="IPR056924">
    <property type="entry name" value="SH3_Tf2-1"/>
</dbReference>
<evidence type="ECO:0000313" key="2">
    <source>
        <dbReference type="Proteomes" id="UP000818029"/>
    </source>
</evidence>
<dbReference type="AlphaFoldDB" id="A0A1U8KPB8"/>
<dbReference type="Pfam" id="PF24626">
    <property type="entry name" value="SH3_Tf2-1"/>
    <property type="match status" value="1"/>
</dbReference>
<evidence type="ECO:0000259" key="1">
    <source>
        <dbReference type="Pfam" id="PF24626"/>
    </source>
</evidence>
<dbReference type="RefSeq" id="XP_016704321.1">
    <property type="nucleotide sequence ID" value="XM_016848832.1"/>
</dbReference>
<keyword evidence="2" id="KW-1185">Reference proteome</keyword>
<sequence>MAPFDTLYGQRCRTPLCWSDMEEKKNLGPELVREVEDKNSYVDLRRRDIEYQVGDTVFLKVSPWKKVLRSARIGKLSLRFIDPYEVAERIGLIEVQFDLSYEEESVVILVRELKVLHNKTVPLVKALWRNHKTEEDTWESKHAMKHQNKYLFDSGKFRG</sequence>
<dbReference type="PaxDb" id="3635-A0A1U8KPB8"/>